<dbReference type="SUPFAM" id="SSF51445">
    <property type="entry name" value="(Trans)glycosidases"/>
    <property type="match status" value="1"/>
</dbReference>
<dbReference type="Gene3D" id="3.90.1580.10">
    <property type="entry name" value="paralog of FGE (formylglycine-generating enzyme)"/>
    <property type="match status" value="1"/>
</dbReference>
<proteinExistence type="predicted"/>
<dbReference type="EMBL" id="SMKZ01000016">
    <property type="protein sequence ID" value="TDE09892.1"/>
    <property type="molecule type" value="Genomic_DNA"/>
</dbReference>
<feature type="domain" description="Sulfatase-modifying factor enzyme-like" evidence="1">
    <location>
        <begin position="482"/>
        <end position="582"/>
    </location>
</feature>
<evidence type="ECO:0000259" key="1">
    <source>
        <dbReference type="Pfam" id="PF03781"/>
    </source>
</evidence>
<dbReference type="InterPro" id="IPR042095">
    <property type="entry name" value="SUMF_sf"/>
</dbReference>
<dbReference type="PANTHER" id="PTHR23150">
    <property type="entry name" value="SULFATASE MODIFYING FACTOR 1, 2"/>
    <property type="match status" value="1"/>
</dbReference>
<keyword evidence="3" id="KW-1185">Reference proteome</keyword>
<dbReference type="PANTHER" id="PTHR23150:SF19">
    <property type="entry name" value="FORMYLGLYCINE-GENERATING ENZYME"/>
    <property type="match status" value="1"/>
</dbReference>
<comment type="caution">
    <text evidence="2">The sequence shown here is derived from an EMBL/GenBank/DDBJ whole genome shotgun (WGS) entry which is preliminary data.</text>
</comment>
<dbReference type="SUPFAM" id="SSF56436">
    <property type="entry name" value="C-type lectin-like"/>
    <property type="match status" value="1"/>
</dbReference>
<dbReference type="InterPro" id="IPR005532">
    <property type="entry name" value="SUMF_dom"/>
</dbReference>
<name>A0A4R5D8K2_9ACTN</name>
<reference evidence="2 3" key="1">
    <citation type="submission" date="2019-03" db="EMBL/GenBank/DDBJ databases">
        <title>Draft genome sequences of novel Actinobacteria.</title>
        <authorList>
            <person name="Sahin N."/>
            <person name="Ay H."/>
            <person name="Saygin H."/>
        </authorList>
    </citation>
    <scope>NUCLEOTIDE SEQUENCE [LARGE SCALE GENOMIC DNA]</scope>
    <source>
        <strain evidence="2 3">5K138</strain>
    </source>
</reference>
<evidence type="ECO:0000313" key="2">
    <source>
        <dbReference type="EMBL" id="TDE09892.1"/>
    </source>
</evidence>
<dbReference type="InParanoid" id="A0A4R5D8K2"/>
<dbReference type="InterPro" id="IPR051043">
    <property type="entry name" value="Sulfatase_Mod_Factor_Kinase"/>
</dbReference>
<dbReference type="InterPro" id="IPR016187">
    <property type="entry name" value="CTDL_fold"/>
</dbReference>
<dbReference type="Proteomes" id="UP000294739">
    <property type="component" value="Unassembled WGS sequence"/>
</dbReference>
<evidence type="ECO:0000313" key="3">
    <source>
        <dbReference type="Proteomes" id="UP000294739"/>
    </source>
</evidence>
<dbReference type="OrthoDB" id="9768004at2"/>
<accession>A0A4R5D8K2</accession>
<gene>
    <name evidence="2" type="ORF">E1269_13025</name>
</gene>
<dbReference type="RefSeq" id="WP_131895104.1">
    <property type="nucleotide sequence ID" value="NZ_SMKZ01000016.1"/>
</dbReference>
<organism evidence="2 3">
    <name type="scientific">Jiangella asiatica</name>
    <dbReference type="NCBI Taxonomy" id="2530372"/>
    <lineage>
        <taxon>Bacteria</taxon>
        <taxon>Bacillati</taxon>
        <taxon>Actinomycetota</taxon>
        <taxon>Actinomycetes</taxon>
        <taxon>Jiangellales</taxon>
        <taxon>Jiangellaceae</taxon>
        <taxon>Jiangella</taxon>
    </lineage>
</organism>
<dbReference type="Pfam" id="PF03781">
    <property type="entry name" value="FGE-sulfatase"/>
    <property type="match status" value="1"/>
</dbReference>
<dbReference type="GO" id="GO:0120147">
    <property type="term" value="F:formylglycine-generating oxidase activity"/>
    <property type="evidence" value="ECO:0007669"/>
    <property type="project" value="TreeGrafter"/>
</dbReference>
<sequence length="645" mass="71547">MRFGFGVIHAPDPPDDAAAWRAELRRWRESVRRELDLESRRYQRPEFAWTRSCYSCAMVMLWDEEFHDPAIRSFTVESYLRRGVEQFGGYDAVVLWHAYPRIGVDERNQFDFYRQVPGGLPGLRRLVDELHGHGVRVFLDYNPWDVGTRRELVGDAEALADLIATVDADGVFLDTMNQGRELRAAVDARRDGVVFEAEGHLPLEHLHDHHMSWGQWFDVGETAPAVLRNRWVERGHQHHLIHRWDRDHSDEVHAAWMNGAGVLVWENVFGTWNGWSERDRALLRAIVPLQRAFADLFTTGEWTPLVDTLADGVYASRWDGDDVRLWTVVNRSTDEATGPLLSLAAEPGLRSAELVSGRELPGDGDTVTLDGPLPPRGLACVVVADADAWARRVTPLLAASPDGAAPVARTIATATPSIGRLPVAPAAATSAPAAMAAVAGVERDLDVVFRLRECGTYEGAPVLDDHAPRFHHPVREVVHAVLGAYAIDAAPVTNAEFAAFVAATGYRPDDPGGFLRHWPDGGPAPGIEHLPVVNVDLADARAYARWAGRRLPTEHEWQHALETGAAGYGNARVWEWTESVHSDGHTRFCLLKGGADFTAYGSVWYVDGGPRPPQFTVKFILSWPELDRCSTVGFRCAVDLTPNES</sequence>
<protein>
    <submittedName>
        <fullName evidence="2">Formylglycine-generating enzyme family protein</fullName>
    </submittedName>
</protein>
<dbReference type="AlphaFoldDB" id="A0A4R5D8K2"/>
<dbReference type="InterPro" id="IPR017853">
    <property type="entry name" value="GH"/>
</dbReference>